<dbReference type="Proteomes" id="UP000002176">
    <property type="component" value="Segment"/>
</dbReference>
<sequence length="139" mass="15375">MADLYDQSAPDTEDFVACWMQPVMRAAVERDLDDNELPFCEITRVDGADDPDSGTDDAVIQLDFYGLGAEAAKTAADEGHRRMVKLFRESPSVTLSDGTVADLDFGDVLIKPARMSYAHDRIVRYTGRYKLGTSYVAVD</sequence>
<evidence type="ECO:0000313" key="2">
    <source>
        <dbReference type="Proteomes" id="UP000002176"/>
    </source>
</evidence>
<organism evidence="1 2">
    <name type="scientific">Mycobacterium phage Brujita</name>
    <dbReference type="NCBI Taxonomy" id="2902904"/>
    <lineage>
        <taxon>Viruses</taxon>
        <taxon>Duplodnaviria</taxon>
        <taxon>Heunggongvirae</taxon>
        <taxon>Uroviricota</taxon>
        <taxon>Caudoviricetes</taxon>
        <taxon>Chebruvirinae</taxon>
        <taxon>Brujitavirus</taxon>
        <taxon>Brujitavirus brujita</taxon>
    </lineage>
</organism>
<evidence type="ECO:0008006" key="3">
    <source>
        <dbReference type="Google" id="ProtNLM"/>
    </source>
</evidence>
<evidence type="ECO:0000313" key="1">
    <source>
        <dbReference type="EMBL" id="ACI06226.1"/>
    </source>
</evidence>
<name>B5U380_9CAUD</name>
<reference evidence="1 2" key="1">
    <citation type="submission" date="2008-08" db="EMBL/GenBank/DDBJ databases">
        <authorList>
            <person name="Germane K."/>
            <person name="Scanlon M.A."/>
            <person name="Naranbhai A."/>
            <person name="Sukkhu M."/>
            <person name="Naranbhai V."/>
            <person name="Edgar R.H."/>
            <person name="Ko C."/>
            <person name="Peebles C."/>
            <person name="Jacobs-Sera D."/>
            <person name="Hendrix R.W."/>
            <person name="Hatfull G.F."/>
        </authorList>
    </citation>
    <scope>NUCLEOTIDE SEQUENCE [LARGE SCALE GENOMIC DNA]</scope>
</reference>
<accession>B5U380</accession>
<keyword evidence="2" id="KW-1185">Reference proteome</keyword>
<dbReference type="EMBL" id="FJ168659">
    <property type="protein sequence ID" value="ACI06226.1"/>
    <property type="molecule type" value="Genomic_DNA"/>
</dbReference>
<dbReference type="KEGG" id="vg:6940311"/>
<dbReference type="GeneID" id="6940311"/>
<protein>
    <recommendedName>
        <fullName evidence="3">Tail terminator</fullName>
    </recommendedName>
</protein>
<dbReference type="RefSeq" id="YP_002241995.1">
    <property type="nucleotide sequence ID" value="NC_011291.1"/>
</dbReference>
<gene>
    <name evidence="1" type="primary">12</name>
    <name evidence="1" type="ORF">BRUJITA_12</name>
</gene>
<dbReference type="OrthoDB" id="18480at10239"/>
<proteinExistence type="predicted"/>